<protein>
    <submittedName>
        <fullName evidence="1">Uncharacterized protein</fullName>
    </submittedName>
</protein>
<evidence type="ECO:0000313" key="1">
    <source>
        <dbReference type="EMBL" id="KAF2213346.1"/>
    </source>
</evidence>
<dbReference type="EMBL" id="ML992671">
    <property type="protein sequence ID" value="KAF2213346.1"/>
    <property type="molecule type" value="Genomic_DNA"/>
</dbReference>
<name>A0A6A6FIP1_9PEZI</name>
<proteinExistence type="predicted"/>
<dbReference type="AlphaFoldDB" id="A0A6A6FIP1"/>
<sequence length="144" mass="15731">MPTPENSDICSFVRQRLNDLLLDPVDAFAPIQHCLHALLATLGFESVGFRAYLSQLNTTQADDEIDLMRQAYDHLTRSTLKVYSSQFDEKVETLQSAIEGVAAQINMGSEIRSASSGEIVEHVAAAKHFSFTTAKLISISGNAA</sequence>
<dbReference type="OrthoDB" id="3640849at2759"/>
<accession>A0A6A6FIP1</accession>
<dbReference type="Proteomes" id="UP000799539">
    <property type="component" value="Unassembled WGS sequence"/>
</dbReference>
<evidence type="ECO:0000313" key="2">
    <source>
        <dbReference type="Proteomes" id="UP000799539"/>
    </source>
</evidence>
<keyword evidence="2" id="KW-1185">Reference proteome</keyword>
<organism evidence="1 2">
    <name type="scientific">Cercospora zeae-maydis SCOH1-5</name>
    <dbReference type="NCBI Taxonomy" id="717836"/>
    <lineage>
        <taxon>Eukaryota</taxon>
        <taxon>Fungi</taxon>
        <taxon>Dikarya</taxon>
        <taxon>Ascomycota</taxon>
        <taxon>Pezizomycotina</taxon>
        <taxon>Dothideomycetes</taxon>
        <taxon>Dothideomycetidae</taxon>
        <taxon>Mycosphaerellales</taxon>
        <taxon>Mycosphaerellaceae</taxon>
        <taxon>Cercospora</taxon>
    </lineage>
</organism>
<reference evidence="1" key="1">
    <citation type="journal article" date="2020" name="Stud. Mycol.">
        <title>101 Dothideomycetes genomes: a test case for predicting lifestyles and emergence of pathogens.</title>
        <authorList>
            <person name="Haridas S."/>
            <person name="Albert R."/>
            <person name="Binder M."/>
            <person name="Bloem J."/>
            <person name="Labutti K."/>
            <person name="Salamov A."/>
            <person name="Andreopoulos B."/>
            <person name="Baker S."/>
            <person name="Barry K."/>
            <person name="Bills G."/>
            <person name="Bluhm B."/>
            <person name="Cannon C."/>
            <person name="Castanera R."/>
            <person name="Culley D."/>
            <person name="Daum C."/>
            <person name="Ezra D."/>
            <person name="Gonzalez J."/>
            <person name="Henrissat B."/>
            <person name="Kuo A."/>
            <person name="Liang C."/>
            <person name="Lipzen A."/>
            <person name="Lutzoni F."/>
            <person name="Magnuson J."/>
            <person name="Mondo S."/>
            <person name="Nolan M."/>
            <person name="Ohm R."/>
            <person name="Pangilinan J."/>
            <person name="Park H.-J."/>
            <person name="Ramirez L."/>
            <person name="Alfaro M."/>
            <person name="Sun H."/>
            <person name="Tritt A."/>
            <person name="Yoshinaga Y."/>
            <person name="Zwiers L.-H."/>
            <person name="Turgeon B."/>
            <person name="Goodwin S."/>
            <person name="Spatafora J."/>
            <person name="Crous P."/>
            <person name="Grigoriev I."/>
        </authorList>
    </citation>
    <scope>NUCLEOTIDE SEQUENCE</scope>
    <source>
        <strain evidence="1">SCOH1-5</strain>
    </source>
</reference>
<gene>
    <name evidence="1" type="ORF">CERZMDRAFT_90616</name>
</gene>